<dbReference type="EMBL" id="JYDT01000050">
    <property type="protein sequence ID" value="KRY87770.1"/>
    <property type="molecule type" value="Genomic_DNA"/>
</dbReference>
<sequence length="68" mass="7975">MYVWIGLDCLLMALYTFNANNKMECKPAGIHFFHFINIGGTDINRQERESEVKFAEYKLIINSKRCNN</sequence>
<feature type="signal peptide" evidence="1">
    <location>
        <begin position="1"/>
        <end position="19"/>
    </location>
</feature>
<protein>
    <recommendedName>
        <fullName evidence="4">Secreted protein</fullName>
    </recommendedName>
</protein>
<dbReference type="AlphaFoldDB" id="A0A0V1FP17"/>
<evidence type="ECO:0000313" key="2">
    <source>
        <dbReference type="EMBL" id="KRY87770.1"/>
    </source>
</evidence>
<reference evidence="2 3" key="1">
    <citation type="submission" date="2015-01" db="EMBL/GenBank/DDBJ databases">
        <title>Evolution of Trichinella species and genotypes.</title>
        <authorList>
            <person name="Korhonen P.K."/>
            <person name="Edoardo P."/>
            <person name="Giuseppe L.R."/>
            <person name="Gasser R.B."/>
        </authorList>
    </citation>
    <scope>NUCLEOTIDE SEQUENCE [LARGE SCALE GENOMIC DNA]</scope>
    <source>
        <strain evidence="2">ISS470</strain>
    </source>
</reference>
<gene>
    <name evidence="2" type="ORF">T4D_11241</name>
</gene>
<dbReference type="Proteomes" id="UP000054995">
    <property type="component" value="Unassembled WGS sequence"/>
</dbReference>
<proteinExistence type="predicted"/>
<organism evidence="2 3">
    <name type="scientific">Trichinella pseudospiralis</name>
    <name type="common">Parasitic roundworm</name>
    <dbReference type="NCBI Taxonomy" id="6337"/>
    <lineage>
        <taxon>Eukaryota</taxon>
        <taxon>Metazoa</taxon>
        <taxon>Ecdysozoa</taxon>
        <taxon>Nematoda</taxon>
        <taxon>Enoplea</taxon>
        <taxon>Dorylaimia</taxon>
        <taxon>Trichinellida</taxon>
        <taxon>Trichinellidae</taxon>
        <taxon>Trichinella</taxon>
    </lineage>
</organism>
<comment type="caution">
    <text evidence="2">The sequence shown here is derived from an EMBL/GenBank/DDBJ whole genome shotgun (WGS) entry which is preliminary data.</text>
</comment>
<evidence type="ECO:0000313" key="3">
    <source>
        <dbReference type="Proteomes" id="UP000054995"/>
    </source>
</evidence>
<feature type="chain" id="PRO_5006878145" description="Secreted protein" evidence="1">
    <location>
        <begin position="20"/>
        <end position="68"/>
    </location>
</feature>
<name>A0A0V1FP17_TRIPS</name>
<keyword evidence="3" id="KW-1185">Reference proteome</keyword>
<evidence type="ECO:0008006" key="4">
    <source>
        <dbReference type="Google" id="ProtNLM"/>
    </source>
</evidence>
<evidence type="ECO:0000256" key="1">
    <source>
        <dbReference type="SAM" id="SignalP"/>
    </source>
</evidence>
<accession>A0A0V1FP17</accession>
<keyword evidence="1" id="KW-0732">Signal</keyword>